<feature type="compositionally biased region" description="Polar residues" evidence="3">
    <location>
        <begin position="682"/>
        <end position="692"/>
    </location>
</feature>
<dbReference type="VEuPathDB" id="CryptoDB:cand_001650"/>
<dbReference type="Gene3D" id="3.30.70.330">
    <property type="match status" value="2"/>
</dbReference>
<feature type="region of interest" description="Disordered" evidence="3">
    <location>
        <begin position="661"/>
        <end position="692"/>
    </location>
</feature>
<dbReference type="SMART" id="SM00360">
    <property type="entry name" value="RRM"/>
    <property type="match status" value="2"/>
</dbReference>
<feature type="domain" description="RRM" evidence="4">
    <location>
        <begin position="841"/>
        <end position="922"/>
    </location>
</feature>
<dbReference type="RefSeq" id="XP_067068320.1">
    <property type="nucleotide sequence ID" value="XM_067210413.1"/>
</dbReference>
<dbReference type="Proteomes" id="UP000186804">
    <property type="component" value="Unassembled WGS sequence"/>
</dbReference>
<dbReference type="PROSITE" id="PS50102">
    <property type="entry name" value="RRM"/>
    <property type="match status" value="2"/>
</dbReference>
<gene>
    <name evidence="5" type="ORF">cand_001650</name>
</gene>
<comment type="caution">
    <text evidence="5">The sequence shown here is derived from an EMBL/GenBank/DDBJ whole genome shotgun (WGS) entry which is preliminary data.</text>
</comment>
<organism evidence="5 6">
    <name type="scientific">Cryptosporidium andersoni</name>
    <dbReference type="NCBI Taxonomy" id="117008"/>
    <lineage>
        <taxon>Eukaryota</taxon>
        <taxon>Sar</taxon>
        <taxon>Alveolata</taxon>
        <taxon>Apicomplexa</taxon>
        <taxon>Conoidasida</taxon>
        <taxon>Coccidia</taxon>
        <taxon>Eucoccidiorida</taxon>
        <taxon>Eimeriorina</taxon>
        <taxon>Cryptosporidiidae</taxon>
        <taxon>Cryptosporidium</taxon>
    </lineage>
</organism>
<dbReference type="Gene3D" id="1.25.40.10">
    <property type="entry name" value="Tetratricopeptide repeat domain"/>
    <property type="match status" value="2"/>
</dbReference>
<feature type="compositionally biased region" description="Low complexity" evidence="3">
    <location>
        <begin position="661"/>
        <end position="676"/>
    </location>
</feature>
<feature type="domain" description="RRM" evidence="4">
    <location>
        <begin position="955"/>
        <end position="1032"/>
    </location>
</feature>
<dbReference type="InterPro" id="IPR012677">
    <property type="entry name" value="Nucleotide-bd_a/b_plait_sf"/>
</dbReference>
<dbReference type="EMBL" id="LRBS01000061">
    <property type="protein sequence ID" value="OII76474.1"/>
    <property type="molecule type" value="Genomic_DNA"/>
</dbReference>
<dbReference type="GeneID" id="92364350"/>
<feature type="region of interest" description="Disordered" evidence="3">
    <location>
        <begin position="778"/>
        <end position="807"/>
    </location>
</feature>
<protein>
    <submittedName>
        <fullName evidence="5">RNA recognition motif family protein</fullName>
    </submittedName>
</protein>
<dbReference type="PANTHER" id="PTHR23236">
    <property type="entry name" value="EUKARYOTIC TRANSLATION INITIATION FACTOR 4B/4H"/>
    <property type="match status" value="1"/>
</dbReference>
<evidence type="ECO:0000256" key="3">
    <source>
        <dbReference type="SAM" id="MobiDB-lite"/>
    </source>
</evidence>
<proteinExistence type="predicted"/>
<accession>A0A1J4MQF5</accession>
<keyword evidence="6" id="KW-1185">Reference proteome</keyword>
<dbReference type="AlphaFoldDB" id="A0A1J4MQF5"/>
<evidence type="ECO:0000313" key="5">
    <source>
        <dbReference type="EMBL" id="OII76474.1"/>
    </source>
</evidence>
<evidence type="ECO:0000256" key="2">
    <source>
        <dbReference type="PROSITE-ProRule" id="PRU00176"/>
    </source>
</evidence>
<dbReference type="InterPro" id="IPR000504">
    <property type="entry name" value="RRM_dom"/>
</dbReference>
<dbReference type="InterPro" id="IPR011990">
    <property type="entry name" value="TPR-like_helical_dom_sf"/>
</dbReference>
<name>A0A1J4MQF5_9CRYT</name>
<dbReference type="SUPFAM" id="SSF48452">
    <property type="entry name" value="TPR-like"/>
    <property type="match status" value="1"/>
</dbReference>
<sequence>MGENIGLCDLRRTNSKIDIYAENIEINPTIADNHLRYIDYFKEDEKINEPESFMEQLFEGALYICGLHPTEGPVIWSAYREYQETIPDLDVRIKRIRNLFYRQLGLHLSGLPDLLDEYRLWEEDLPESYKVPLALSKQYHYKGHTEWNMRRPYEMKVQTDNVSNLQELYDAWKSYIKFETDRMQSIEYSKDNSDITNKSKNTELSESLLFREYSFTSIDPVIMVYRRALDDLGSLRLDLWFEFANFIATTSNCPHLLLTVYFGALQHFQQHIKLWILYFRSIVDVTRDRLTNSSMNTDSNSFAYKKRSVWSWYPIHSNFLQGEQIADYYISKICLQLKNSLEHITNYQGLIELYTVAVDSVHNISLLQQNKNYDDIIRSLYFDCLAIIDKFDNKSRNTNCSQNLKLDKSELFPVNAATVFFSQWIKFESEGSIDKCKNLVDICDKITDSYNGVLLHLCLSIFYSIKRKLDYNESKEILLPKYKKCIEKAVEPLKSVFINDYEKLDKIKISETEGMDSIENANLKLPISTVSASLEGSATYSLINEIGNDLNNQLKVSPPVSCITESPCAPSSSHINPACTTANDKVDLVCLSEIRLRRDKRRTYRKVVESDFETSSECSSEYSLSGFLPSPTIKLPRYHTPPGTPVNSKNIVSLFPTSSIFPGSRSPSSTSFRSLSMDNKDNSPISRGSRSSLIPADIEIRTQCTWDGREAIEPSIAPPIPPLPCLVSISSIPLISNEYPIAPIQRSSSLSSSSQSSSIPPIPLVQGSAQSTEYLNHDISHGEKMPPPSYTPKKHKNDSINLPDNPQLKVHKGDITEIVSNSRSPQKVADIQRKTIYSDEGTLYIRPIKAPIDSEDAILNIIFDNFKSNIKEIRIIRDSNGNCKGYGYIDIEPKEMTLDILEKIKNSPNILKYGIEIYLSNPPIRRNETNKIKDKSKSGKRCKTKNKSILQSYDKVIFVKNIDKSINEDELMKHFESLDLMINRLIICKDKDGKSKGYGFIEFSNASDALTAHMLNGTKLGSTSITVNNSKRPLTIPQNSMNKVPKIINRIEPRSRSKRKVEFKSNWIEQVQTNIKKVGEVDDLLNKKNILNSNFDSSVQNLSGYSVEPINSNTDIESNVMEIKNNYKYSDKPKSLSNEDFRKMFVENLVYKQ</sequence>
<reference evidence="5 6" key="1">
    <citation type="submission" date="2016-10" db="EMBL/GenBank/DDBJ databases">
        <title>Reductive evolution of mitochondrial metabolism and differential evolution of invasion-related proteins in Cryptosporidium.</title>
        <authorList>
            <person name="Liu S."/>
            <person name="Roellig D.M."/>
            <person name="Guo Y."/>
            <person name="Li N."/>
            <person name="Frace M.A."/>
            <person name="Tang K."/>
            <person name="Zhang L."/>
            <person name="Feng Y."/>
            <person name="Xiao L."/>
        </authorList>
    </citation>
    <scope>NUCLEOTIDE SEQUENCE [LARGE SCALE GENOMIC DNA]</scope>
    <source>
        <strain evidence="5">30847</strain>
    </source>
</reference>
<dbReference type="GO" id="GO:0008143">
    <property type="term" value="F:poly(A) binding"/>
    <property type="evidence" value="ECO:0007669"/>
    <property type="project" value="TreeGrafter"/>
</dbReference>
<dbReference type="SUPFAM" id="SSF54928">
    <property type="entry name" value="RNA-binding domain, RBD"/>
    <property type="match status" value="2"/>
</dbReference>
<dbReference type="InterPro" id="IPR035979">
    <property type="entry name" value="RBD_domain_sf"/>
</dbReference>
<dbReference type="Pfam" id="PF00076">
    <property type="entry name" value="RRM_1"/>
    <property type="match status" value="1"/>
</dbReference>
<evidence type="ECO:0000259" key="4">
    <source>
        <dbReference type="PROSITE" id="PS50102"/>
    </source>
</evidence>
<keyword evidence="1 2" id="KW-0694">RNA-binding</keyword>
<dbReference type="OrthoDB" id="360390at2759"/>
<evidence type="ECO:0000256" key="1">
    <source>
        <dbReference type="ARBA" id="ARBA00022884"/>
    </source>
</evidence>
<evidence type="ECO:0000313" key="6">
    <source>
        <dbReference type="Proteomes" id="UP000186804"/>
    </source>
</evidence>
<dbReference type="PANTHER" id="PTHR23236:SF92">
    <property type="entry name" value="POLYADENYLATE-BINDING PROTEIN 1"/>
    <property type="match status" value="1"/>
</dbReference>
<dbReference type="CDD" id="cd00590">
    <property type="entry name" value="RRM_SF"/>
    <property type="match status" value="1"/>
</dbReference>